<dbReference type="EMBL" id="NBTY01000083">
    <property type="protein sequence ID" value="OTP74515.1"/>
    <property type="molecule type" value="Genomic_DNA"/>
</dbReference>
<evidence type="ECO:0000313" key="2">
    <source>
        <dbReference type="Proteomes" id="UP000194546"/>
    </source>
</evidence>
<accession>A0A242MSZ8</accession>
<proteinExistence type="predicted"/>
<name>A0A242MSZ8_CABSO</name>
<evidence type="ECO:0000313" key="1">
    <source>
        <dbReference type="EMBL" id="OTP74515.1"/>
    </source>
</evidence>
<sequence>MYEQALKVTVGLQHDERDRLLTRLDEVCCVCGSFGYGVSDEMRVLFSKYVSDED</sequence>
<protein>
    <submittedName>
        <fullName evidence="1">Uncharacterized protein</fullName>
    </submittedName>
</protein>
<gene>
    <name evidence="1" type="ORF">PAMC26510_16120</name>
</gene>
<organism evidence="1 2">
    <name type="scientific">Caballeronia sordidicola</name>
    <name type="common">Burkholderia sordidicola</name>
    <dbReference type="NCBI Taxonomy" id="196367"/>
    <lineage>
        <taxon>Bacteria</taxon>
        <taxon>Pseudomonadati</taxon>
        <taxon>Pseudomonadota</taxon>
        <taxon>Betaproteobacteria</taxon>
        <taxon>Burkholderiales</taxon>
        <taxon>Burkholderiaceae</taxon>
        <taxon>Caballeronia</taxon>
    </lineage>
</organism>
<comment type="caution">
    <text evidence="1">The sequence shown here is derived from an EMBL/GenBank/DDBJ whole genome shotgun (WGS) entry which is preliminary data.</text>
</comment>
<dbReference type="AlphaFoldDB" id="A0A242MSZ8"/>
<dbReference type="Proteomes" id="UP000194546">
    <property type="component" value="Unassembled WGS sequence"/>
</dbReference>
<reference evidence="1 2" key="1">
    <citation type="submission" date="2017-03" db="EMBL/GenBank/DDBJ databases">
        <title>Genome analysis of strain PAMC 26510.</title>
        <authorList>
            <person name="Oh H.-M."/>
            <person name="Yang J.-A."/>
        </authorList>
    </citation>
    <scope>NUCLEOTIDE SEQUENCE [LARGE SCALE GENOMIC DNA]</scope>
    <source>
        <strain evidence="1 2">PAMC 26510</strain>
    </source>
</reference>